<dbReference type="KEGG" id="sri:SELR_13700"/>
<dbReference type="RefSeq" id="WP_014424515.1">
    <property type="nucleotide sequence ID" value="NC_017068.1"/>
</dbReference>
<dbReference type="Pfam" id="PF14284">
    <property type="entry name" value="PcfJ"/>
    <property type="match status" value="1"/>
</dbReference>
<protein>
    <recommendedName>
        <fullName evidence="3">PcfJ-like protein</fullName>
    </recommendedName>
</protein>
<proteinExistence type="predicted"/>
<dbReference type="PATRIC" id="fig|927704.6.peg.1412"/>
<gene>
    <name evidence="1" type="ordered locus">SELR_13700</name>
</gene>
<dbReference type="AlphaFoldDB" id="I0GQP1"/>
<dbReference type="HOGENOM" id="CLU_540672_0_0_9"/>
<evidence type="ECO:0008006" key="3">
    <source>
        <dbReference type="Google" id="ProtNLM"/>
    </source>
</evidence>
<sequence length="504" mass="59508">MDKRYFYYNAVDDVWQEEACAQDDIEYRLNQLRFYDRFKAYVYLPMIWTVEVLPDKVVELILHTKRVTITYNDISDITDKEWTIDCDFCNGIVQGWPISIVAKTERNWRNGYICNDSIVFPELLAARYVDIPATVVDVAIEYLRDIAKDKFGFRPSYLGDAHGLAHMMAFCESPLDPNLYIIKDVLGKEEYERIKREGGYDTYKELCKYFAIETPPPSLRKAYVMNPESILIYVYMRQCGFRDINIIRRFFYRETFFGHQLLKMRYDAITGMMSMIGDARYVFANFQRFCCWLLRNRSEKAIAPRVLRWCNENLSNAATDTLRMFAEARLDLNDGIVDSVVRRRLLSEGLTQEVHDILMEELFIVRPAVVNPYPFVGEEEKGYKFGNITYEYKKKELSLEKALDEYTFHLPKETKELRKWGNLFHNCVASYDTDIIDKTSLIVAMKEQEKYVACIEIRQGRITQALGYCNQRLELKYRDAISEWAKANKLFYGHKPRYEPIRII</sequence>
<name>I0GQP1_SELRL</name>
<accession>I0GQP1</accession>
<dbReference type="eggNOG" id="ENOG50346BE">
    <property type="taxonomic scope" value="Bacteria"/>
</dbReference>
<organism evidence="1 2">
    <name type="scientific">Selenomonas ruminantium subsp. lactilytica (strain NBRC 103574 / TAM6421)</name>
    <dbReference type="NCBI Taxonomy" id="927704"/>
    <lineage>
        <taxon>Bacteria</taxon>
        <taxon>Bacillati</taxon>
        <taxon>Bacillota</taxon>
        <taxon>Negativicutes</taxon>
        <taxon>Selenomonadales</taxon>
        <taxon>Selenomonadaceae</taxon>
        <taxon>Selenomonas</taxon>
    </lineage>
</organism>
<reference evidence="1 2" key="1">
    <citation type="submission" date="2011-10" db="EMBL/GenBank/DDBJ databases">
        <title>Whole genome sequence of Selenomonas ruminantium subsp. lactilytica TAM6421.</title>
        <authorList>
            <person name="Oguchi A."/>
            <person name="Ankai A."/>
            <person name="Kaneko J."/>
            <person name="Yamada-Narita S."/>
            <person name="Fukui S."/>
            <person name="Takahashi M."/>
            <person name="Onodera T."/>
            <person name="Kojima S."/>
            <person name="Fushimi T."/>
            <person name="Abe N."/>
            <person name="Kamio Y."/>
            <person name="Yamazaki S."/>
            <person name="Fujita N."/>
        </authorList>
    </citation>
    <scope>NUCLEOTIDE SEQUENCE [LARGE SCALE GENOMIC DNA]</scope>
    <source>
        <strain evidence="2">NBRC 103574 / TAM6421</strain>
    </source>
</reference>
<dbReference type="EMBL" id="AP012292">
    <property type="protein sequence ID" value="BAL83078.1"/>
    <property type="molecule type" value="Genomic_DNA"/>
</dbReference>
<evidence type="ECO:0000313" key="2">
    <source>
        <dbReference type="Proteomes" id="UP000007887"/>
    </source>
</evidence>
<evidence type="ECO:0000313" key="1">
    <source>
        <dbReference type="EMBL" id="BAL83078.1"/>
    </source>
</evidence>
<dbReference type="Proteomes" id="UP000007887">
    <property type="component" value="Chromosome"/>
</dbReference>
<dbReference type="InterPro" id="IPR025586">
    <property type="entry name" value="PcfJ"/>
</dbReference>
<dbReference type="OrthoDB" id="1660386at2"/>